<dbReference type="InterPro" id="IPR000150">
    <property type="entry name" value="Cof"/>
</dbReference>
<dbReference type="Pfam" id="PF08282">
    <property type="entry name" value="Hydrolase_3"/>
    <property type="match status" value="1"/>
</dbReference>
<dbReference type="PANTHER" id="PTHR10000:SF8">
    <property type="entry name" value="HAD SUPERFAMILY HYDROLASE-LIKE, TYPE 3"/>
    <property type="match status" value="1"/>
</dbReference>
<sequence>MYKLVCIDMDGTLLNKYHEVSEENKKALKEATDLGVNIAISTGRIFASARIYAKITGIKAPLICSNGAYIRGKDTDEVIFKSVLNREALDKIYEVIKKHKFLAYFDTPYGIISDTKIPEDDSHRVMNEWVDIDEQIKFYEVDDFRDAFKEYESDILKLIIIEDEDSSTIKDAKKDIDKLSDYVDIAYSWGGCAELTAKGTSKGSAVKILAKKLGIKKEEIMCIGDSGNDLSMLKEAGFSVVMDNASEEIKKYADYITGTNENSGVAKAIDKFILKI</sequence>
<dbReference type="PROSITE" id="PS01229">
    <property type="entry name" value="COF_2"/>
    <property type="match status" value="1"/>
</dbReference>
<dbReference type="SFLD" id="SFLDG01144">
    <property type="entry name" value="C2.B.4:_PGP_Like"/>
    <property type="match status" value="1"/>
</dbReference>
<dbReference type="CDD" id="cd07516">
    <property type="entry name" value="HAD_Pase"/>
    <property type="match status" value="1"/>
</dbReference>
<dbReference type="InterPro" id="IPR006379">
    <property type="entry name" value="HAD-SF_hydro_IIB"/>
</dbReference>
<protein>
    <submittedName>
        <fullName evidence="1">Cof-type HAD-IIB family hydrolase</fullName>
    </submittedName>
</protein>
<dbReference type="Gene3D" id="3.40.50.1000">
    <property type="entry name" value="HAD superfamily/HAD-like"/>
    <property type="match status" value="1"/>
</dbReference>
<dbReference type="EMBL" id="JAIKTU010000004">
    <property type="protein sequence ID" value="MBY0755003.1"/>
    <property type="molecule type" value="Genomic_DNA"/>
</dbReference>
<evidence type="ECO:0000313" key="1">
    <source>
        <dbReference type="EMBL" id="MBY0755003.1"/>
    </source>
</evidence>
<gene>
    <name evidence="1" type="ORF">K5V21_05985</name>
</gene>
<dbReference type="NCBIfam" id="TIGR01484">
    <property type="entry name" value="HAD-SF-IIB"/>
    <property type="match status" value="1"/>
</dbReference>
<name>A0ABS7KW12_CLOSR</name>
<comment type="caution">
    <text evidence="1">The sequence shown here is derived from an EMBL/GenBank/DDBJ whole genome shotgun (WGS) entry which is preliminary data.</text>
</comment>
<proteinExistence type="predicted"/>
<dbReference type="SFLD" id="SFLDS00003">
    <property type="entry name" value="Haloacid_Dehalogenase"/>
    <property type="match status" value="1"/>
</dbReference>
<dbReference type="InterPro" id="IPR036412">
    <property type="entry name" value="HAD-like_sf"/>
</dbReference>
<dbReference type="InterPro" id="IPR023214">
    <property type="entry name" value="HAD_sf"/>
</dbReference>
<dbReference type="Gene3D" id="3.30.1240.10">
    <property type="match status" value="1"/>
</dbReference>
<keyword evidence="2" id="KW-1185">Reference proteome</keyword>
<accession>A0ABS7KW12</accession>
<dbReference type="SFLD" id="SFLDG01140">
    <property type="entry name" value="C2.B:_Phosphomannomutase_and_P"/>
    <property type="match status" value="1"/>
</dbReference>
<dbReference type="SUPFAM" id="SSF56784">
    <property type="entry name" value="HAD-like"/>
    <property type="match status" value="1"/>
</dbReference>
<organism evidence="1 2">
    <name type="scientific">Clostridium sardiniense</name>
    <name type="common">Clostridium absonum</name>
    <dbReference type="NCBI Taxonomy" id="29369"/>
    <lineage>
        <taxon>Bacteria</taxon>
        <taxon>Bacillati</taxon>
        <taxon>Bacillota</taxon>
        <taxon>Clostridia</taxon>
        <taxon>Eubacteriales</taxon>
        <taxon>Clostridiaceae</taxon>
        <taxon>Clostridium</taxon>
    </lineage>
</organism>
<dbReference type="PROSITE" id="PS01228">
    <property type="entry name" value="COF_1"/>
    <property type="match status" value="1"/>
</dbReference>
<dbReference type="NCBIfam" id="TIGR00099">
    <property type="entry name" value="Cof-subfamily"/>
    <property type="match status" value="1"/>
</dbReference>
<keyword evidence="1" id="KW-0378">Hydrolase</keyword>
<dbReference type="RefSeq" id="WP_221859926.1">
    <property type="nucleotide sequence ID" value="NZ_JAIKTU010000004.1"/>
</dbReference>
<dbReference type="Proteomes" id="UP001299068">
    <property type="component" value="Unassembled WGS sequence"/>
</dbReference>
<dbReference type="PANTHER" id="PTHR10000">
    <property type="entry name" value="PHOSPHOSERINE PHOSPHATASE"/>
    <property type="match status" value="1"/>
</dbReference>
<dbReference type="GO" id="GO:0016787">
    <property type="term" value="F:hydrolase activity"/>
    <property type="evidence" value="ECO:0007669"/>
    <property type="project" value="UniProtKB-KW"/>
</dbReference>
<evidence type="ECO:0000313" key="2">
    <source>
        <dbReference type="Proteomes" id="UP001299068"/>
    </source>
</evidence>
<reference evidence="1 2" key="1">
    <citation type="journal article" date="2021" name="Cell Host Microbe">
        <title>in vivo commensal control of Clostridioides difficile virulence.</title>
        <authorList>
            <person name="Girinathan B.P."/>
            <person name="Dibenedetto N."/>
            <person name="Worley J.N."/>
            <person name="Peltier J."/>
            <person name="Arrieta-Ortiz M.L."/>
            <person name="Rupa Christinal Immanuel S."/>
            <person name="Lavin R."/>
            <person name="Delaney M.L."/>
            <person name="Cummins C."/>
            <person name="Hoffmann M."/>
            <person name="Luo Y."/>
            <person name="Gonzalez-Escalona N."/>
            <person name="Allard M."/>
            <person name="Onderdonk A.B."/>
            <person name="Gerber G.K."/>
            <person name="Sonenshein A.L."/>
            <person name="Baliga N."/>
            <person name="Dupuy B."/>
            <person name="Bry L."/>
        </authorList>
    </citation>
    <scope>NUCLEOTIDE SEQUENCE [LARGE SCALE GENOMIC DNA]</scope>
    <source>
        <strain evidence="1 2">DSM 599</strain>
    </source>
</reference>